<dbReference type="Gene3D" id="3.40.50.720">
    <property type="entry name" value="NAD(P)-binding Rossmann-like Domain"/>
    <property type="match status" value="1"/>
</dbReference>
<keyword evidence="11" id="KW-1185">Reference proteome</keyword>
<dbReference type="AlphaFoldDB" id="A0A0R0DKA3"/>
<dbReference type="EC" id="1.5.1.2" evidence="4 5"/>
<dbReference type="InterPro" id="IPR029036">
    <property type="entry name" value="P5CR_dimer"/>
</dbReference>
<dbReference type="PANTHER" id="PTHR11645:SF0">
    <property type="entry name" value="PYRROLINE-5-CARBOXYLATE REDUCTASE 3"/>
    <property type="match status" value="1"/>
</dbReference>
<accession>A0A0R0DKA3</accession>
<feature type="binding site" evidence="6">
    <location>
        <begin position="71"/>
        <end position="74"/>
    </location>
    <ligand>
        <name>NADP(+)</name>
        <dbReference type="ChEBI" id="CHEBI:58349"/>
    </ligand>
</feature>
<keyword evidence="4 7" id="KW-0028">Amino-acid biosynthesis</keyword>
<organism evidence="10 11">
    <name type="scientific">Stenotrophomonas ginsengisoli</name>
    <dbReference type="NCBI Taxonomy" id="336566"/>
    <lineage>
        <taxon>Bacteria</taxon>
        <taxon>Pseudomonadati</taxon>
        <taxon>Pseudomonadota</taxon>
        <taxon>Gammaproteobacteria</taxon>
        <taxon>Lysobacterales</taxon>
        <taxon>Lysobacteraceae</taxon>
        <taxon>Stenotrophomonas</taxon>
    </lineage>
</organism>
<dbReference type="Pfam" id="PF14748">
    <property type="entry name" value="P5CR_dimer"/>
    <property type="match status" value="1"/>
</dbReference>
<comment type="function">
    <text evidence="4">Catalyzes the reduction of 1-pyrroline-5-carboxylate (PCA) to L-proline.</text>
</comment>
<proteinExistence type="inferred from homology"/>
<dbReference type="InterPro" id="IPR036291">
    <property type="entry name" value="NAD(P)-bd_dom_sf"/>
</dbReference>
<evidence type="ECO:0000259" key="8">
    <source>
        <dbReference type="Pfam" id="PF03807"/>
    </source>
</evidence>
<dbReference type="RefSeq" id="WP_057636585.1">
    <property type="nucleotide sequence ID" value="NZ_LDJM01000006.1"/>
</dbReference>
<evidence type="ECO:0000256" key="7">
    <source>
        <dbReference type="RuleBase" id="RU003903"/>
    </source>
</evidence>
<evidence type="ECO:0000256" key="2">
    <source>
        <dbReference type="ARBA" id="ARBA00022857"/>
    </source>
</evidence>
<reference evidence="10 11" key="1">
    <citation type="submission" date="2015-05" db="EMBL/GenBank/DDBJ databases">
        <title>Genome sequencing and analysis of members of genus Stenotrophomonas.</title>
        <authorList>
            <person name="Patil P.P."/>
            <person name="Midha S."/>
            <person name="Patil P.B."/>
        </authorList>
    </citation>
    <scope>NUCLEOTIDE SEQUENCE [LARGE SCALE GENOMIC DNA]</scope>
    <source>
        <strain evidence="10 11">DSM 24757</strain>
    </source>
</reference>
<comment type="subcellular location">
    <subcellularLocation>
        <location evidence="4">Cytoplasm</location>
    </subcellularLocation>
</comment>
<feature type="binding site" evidence="6">
    <location>
        <begin position="10"/>
        <end position="15"/>
    </location>
    <ligand>
        <name>NADP(+)</name>
        <dbReference type="ChEBI" id="CHEBI:58349"/>
    </ligand>
</feature>
<dbReference type="GO" id="GO:0005737">
    <property type="term" value="C:cytoplasm"/>
    <property type="evidence" value="ECO:0007669"/>
    <property type="project" value="UniProtKB-SubCell"/>
</dbReference>
<comment type="catalytic activity">
    <reaction evidence="4 7">
        <text>L-proline + NADP(+) = (S)-1-pyrroline-5-carboxylate + NADPH + 2 H(+)</text>
        <dbReference type="Rhea" id="RHEA:14109"/>
        <dbReference type="ChEBI" id="CHEBI:15378"/>
        <dbReference type="ChEBI" id="CHEBI:17388"/>
        <dbReference type="ChEBI" id="CHEBI:57783"/>
        <dbReference type="ChEBI" id="CHEBI:58349"/>
        <dbReference type="ChEBI" id="CHEBI:60039"/>
        <dbReference type="EC" id="1.5.1.2"/>
    </reaction>
</comment>
<protein>
    <recommendedName>
        <fullName evidence="4 5">Pyrroline-5-carboxylate reductase</fullName>
        <shortName evidence="4">P5C reductase</shortName>
        <shortName evidence="4">P5CR</shortName>
        <ecNumber evidence="4 5">1.5.1.2</ecNumber>
    </recommendedName>
    <alternativeName>
        <fullName evidence="4">PCA reductase</fullName>
    </alternativeName>
</protein>
<keyword evidence="4 7" id="KW-0641">Proline biosynthesis</keyword>
<dbReference type="Proteomes" id="UP000050956">
    <property type="component" value="Unassembled WGS sequence"/>
</dbReference>
<dbReference type="PIRSF" id="PIRSF000193">
    <property type="entry name" value="Pyrrol-5-carb_rd"/>
    <property type="match status" value="1"/>
</dbReference>
<dbReference type="FunFam" id="1.10.3730.10:FF:000001">
    <property type="entry name" value="Pyrroline-5-carboxylate reductase"/>
    <property type="match status" value="1"/>
</dbReference>
<dbReference type="SUPFAM" id="SSF48179">
    <property type="entry name" value="6-phosphogluconate dehydrogenase C-terminal domain-like"/>
    <property type="match status" value="1"/>
</dbReference>
<comment type="similarity">
    <text evidence="1 4 7">Belongs to the pyrroline-5-carboxylate reductase family.</text>
</comment>
<keyword evidence="2 4" id="KW-0521">NADP</keyword>
<gene>
    <name evidence="4" type="primary">proC</name>
    <name evidence="10" type="ORF">ABB30_01860</name>
</gene>
<evidence type="ECO:0000313" key="10">
    <source>
        <dbReference type="EMBL" id="KRG79170.1"/>
    </source>
</evidence>
<evidence type="ECO:0000256" key="4">
    <source>
        <dbReference type="HAMAP-Rule" id="MF_01925"/>
    </source>
</evidence>
<name>A0A0R0DKA3_9GAMM</name>
<keyword evidence="4" id="KW-0963">Cytoplasm</keyword>
<dbReference type="GO" id="GO:0055129">
    <property type="term" value="P:L-proline biosynthetic process"/>
    <property type="evidence" value="ECO:0007669"/>
    <property type="project" value="UniProtKB-UniRule"/>
</dbReference>
<dbReference type="SUPFAM" id="SSF51735">
    <property type="entry name" value="NAD(P)-binding Rossmann-fold domains"/>
    <property type="match status" value="1"/>
</dbReference>
<dbReference type="PROSITE" id="PS00521">
    <property type="entry name" value="P5CR"/>
    <property type="match status" value="1"/>
</dbReference>
<evidence type="ECO:0000256" key="1">
    <source>
        <dbReference type="ARBA" id="ARBA00005525"/>
    </source>
</evidence>
<dbReference type="InterPro" id="IPR053790">
    <property type="entry name" value="P5CR-like_CS"/>
</dbReference>
<sequence>MSSSLLVSFIGGGNMARSLIAGLIAAGTPASAIEVIEPLDALRADLAQRYGIITAASIAEANLAAGSWVLAVKPQVMASVCSELAGRINTSQLVISIAAGITTATLQHALGSRARIVRAMPNTPALLGAGMSGLYAGSDVDASARAQATQILAAAGQVRWIDEESLMDAVTAVSGSGPAYLFAVAEAMEAAAVAQGLDADSAHQLVVQTIIGAGRMLAESGQTPGQLRQAVTSPNGTTQAALEVLQHGGLGTLFDAAIAAAAERGRQLAKSG</sequence>
<evidence type="ECO:0000256" key="5">
    <source>
        <dbReference type="NCBIfam" id="TIGR00112"/>
    </source>
</evidence>
<dbReference type="PANTHER" id="PTHR11645">
    <property type="entry name" value="PYRROLINE-5-CARBOXYLATE REDUCTASE"/>
    <property type="match status" value="1"/>
</dbReference>
<dbReference type="Gene3D" id="1.10.3730.10">
    <property type="entry name" value="ProC C-terminal domain-like"/>
    <property type="match status" value="1"/>
</dbReference>
<dbReference type="InterPro" id="IPR028939">
    <property type="entry name" value="P5C_Rdtase_cat_N"/>
</dbReference>
<comment type="pathway">
    <text evidence="4 7">Amino-acid biosynthesis; L-proline biosynthesis; L-proline from L-glutamate 5-semialdehyde: step 1/1.</text>
</comment>
<evidence type="ECO:0000259" key="9">
    <source>
        <dbReference type="Pfam" id="PF14748"/>
    </source>
</evidence>
<dbReference type="PATRIC" id="fig|336566.3.peg.2740"/>
<evidence type="ECO:0000256" key="6">
    <source>
        <dbReference type="PIRSR" id="PIRSR000193-1"/>
    </source>
</evidence>
<dbReference type="EMBL" id="LDJM01000006">
    <property type="protein sequence ID" value="KRG79170.1"/>
    <property type="molecule type" value="Genomic_DNA"/>
</dbReference>
<feature type="domain" description="Pyrroline-5-carboxylate reductase catalytic N-terminal" evidence="8">
    <location>
        <begin position="7"/>
        <end position="100"/>
    </location>
</feature>
<evidence type="ECO:0000313" key="11">
    <source>
        <dbReference type="Proteomes" id="UP000050956"/>
    </source>
</evidence>
<dbReference type="NCBIfam" id="TIGR00112">
    <property type="entry name" value="proC"/>
    <property type="match status" value="1"/>
</dbReference>
<comment type="caution">
    <text evidence="10">The sequence shown here is derived from an EMBL/GenBank/DDBJ whole genome shotgun (WGS) entry which is preliminary data.</text>
</comment>
<dbReference type="Pfam" id="PF03807">
    <property type="entry name" value="F420_oxidored"/>
    <property type="match status" value="1"/>
</dbReference>
<keyword evidence="3 4" id="KW-0560">Oxidoreductase</keyword>
<dbReference type="InterPro" id="IPR000304">
    <property type="entry name" value="Pyrroline-COOH_reductase"/>
</dbReference>
<dbReference type="GO" id="GO:0004735">
    <property type="term" value="F:pyrroline-5-carboxylate reductase activity"/>
    <property type="evidence" value="ECO:0007669"/>
    <property type="project" value="UniProtKB-UniRule"/>
</dbReference>
<dbReference type="STRING" id="336566.ABB30_01860"/>
<dbReference type="HAMAP" id="MF_01925">
    <property type="entry name" value="P5C_reductase"/>
    <property type="match status" value="1"/>
</dbReference>
<dbReference type="UniPathway" id="UPA00098">
    <property type="reaction ID" value="UER00361"/>
</dbReference>
<evidence type="ECO:0000256" key="3">
    <source>
        <dbReference type="ARBA" id="ARBA00023002"/>
    </source>
</evidence>
<feature type="domain" description="Pyrroline-5-carboxylate reductase dimerisation" evidence="9">
    <location>
        <begin position="164"/>
        <end position="268"/>
    </location>
</feature>
<dbReference type="InterPro" id="IPR008927">
    <property type="entry name" value="6-PGluconate_DH-like_C_sf"/>
</dbReference>
<comment type="catalytic activity">
    <reaction evidence="4">
        <text>L-proline + NAD(+) = (S)-1-pyrroline-5-carboxylate + NADH + 2 H(+)</text>
        <dbReference type="Rhea" id="RHEA:14105"/>
        <dbReference type="ChEBI" id="CHEBI:15378"/>
        <dbReference type="ChEBI" id="CHEBI:17388"/>
        <dbReference type="ChEBI" id="CHEBI:57540"/>
        <dbReference type="ChEBI" id="CHEBI:57945"/>
        <dbReference type="ChEBI" id="CHEBI:60039"/>
        <dbReference type="EC" id="1.5.1.2"/>
    </reaction>
</comment>
<dbReference type="OrthoDB" id="9805754at2"/>